<evidence type="ECO:0000313" key="4">
    <source>
        <dbReference type="EMBL" id="SCB30832.1"/>
    </source>
</evidence>
<organism evidence="4 5">
    <name type="scientific">Bradyrhizobium yuanmingense</name>
    <dbReference type="NCBI Taxonomy" id="108015"/>
    <lineage>
        <taxon>Bacteria</taxon>
        <taxon>Pseudomonadati</taxon>
        <taxon>Pseudomonadota</taxon>
        <taxon>Alphaproteobacteria</taxon>
        <taxon>Hyphomicrobiales</taxon>
        <taxon>Nitrobacteraceae</taxon>
        <taxon>Bradyrhizobium</taxon>
    </lineage>
</organism>
<dbReference type="Gene3D" id="3.40.50.720">
    <property type="entry name" value="NAD(P)-binding Rossmann-like Domain"/>
    <property type="match status" value="1"/>
</dbReference>
<dbReference type="PANTHER" id="PTHR48106">
    <property type="entry name" value="QUINONE OXIDOREDUCTASE PIG3-RELATED"/>
    <property type="match status" value="1"/>
</dbReference>
<feature type="domain" description="Enoyl reductase (ER)" evidence="3">
    <location>
        <begin position="11"/>
        <end position="327"/>
    </location>
</feature>
<keyword evidence="2" id="KW-0560">Oxidoreductase</keyword>
<reference evidence="4 5" key="1">
    <citation type="submission" date="2016-08" db="EMBL/GenBank/DDBJ databases">
        <authorList>
            <person name="Seilhamer J.J."/>
        </authorList>
    </citation>
    <scope>NUCLEOTIDE SEQUENCE [LARGE SCALE GENOMIC DNA]</scope>
    <source>
        <strain evidence="4 5">CCBAU 10071</strain>
    </source>
</reference>
<dbReference type="RefSeq" id="WP_036022743.1">
    <property type="nucleotide sequence ID" value="NZ_FMAE01000004.1"/>
</dbReference>
<dbReference type="InterPro" id="IPR011032">
    <property type="entry name" value="GroES-like_sf"/>
</dbReference>
<dbReference type="CDD" id="cd08268">
    <property type="entry name" value="MDR2"/>
    <property type="match status" value="1"/>
</dbReference>
<protein>
    <submittedName>
        <fullName evidence="4">NADPH:quinone reductase</fullName>
    </submittedName>
</protein>
<dbReference type="EMBL" id="FMAE01000004">
    <property type="protein sequence ID" value="SCB30832.1"/>
    <property type="molecule type" value="Genomic_DNA"/>
</dbReference>
<gene>
    <name evidence="4" type="ORF">GA0061099_1004521</name>
</gene>
<dbReference type="SUPFAM" id="SSF51735">
    <property type="entry name" value="NAD(P)-binding Rossmann-fold domains"/>
    <property type="match status" value="1"/>
</dbReference>
<dbReference type="PANTHER" id="PTHR48106:SF5">
    <property type="entry name" value="ZINC-CONTAINING ALCOHOL DEHYDROGENASE"/>
    <property type="match status" value="1"/>
</dbReference>
<dbReference type="Pfam" id="PF00107">
    <property type="entry name" value="ADH_zinc_N"/>
    <property type="match status" value="1"/>
</dbReference>
<evidence type="ECO:0000259" key="3">
    <source>
        <dbReference type="SMART" id="SM00829"/>
    </source>
</evidence>
<keyword evidence="1" id="KW-0521">NADP</keyword>
<dbReference type="InterPro" id="IPR020843">
    <property type="entry name" value="ER"/>
</dbReference>
<dbReference type="InterPro" id="IPR013154">
    <property type="entry name" value="ADH-like_N"/>
</dbReference>
<dbReference type="SUPFAM" id="SSF50129">
    <property type="entry name" value="GroES-like"/>
    <property type="match status" value="1"/>
</dbReference>
<dbReference type="GO" id="GO:0070402">
    <property type="term" value="F:NADPH binding"/>
    <property type="evidence" value="ECO:0007669"/>
    <property type="project" value="TreeGrafter"/>
</dbReference>
<proteinExistence type="predicted"/>
<dbReference type="GO" id="GO:0016651">
    <property type="term" value="F:oxidoreductase activity, acting on NAD(P)H"/>
    <property type="evidence" value="ECO:0007669"/>
    <property type="project" value="TreeGrafter"/>
</dbReference>
<evidence type="ECO:0000256" key="1">
    <source>
        <dbReference type="ARBA" id="ARBA00022857"/>
    </source>
</evidence>
<name>A0A1C3VST5_9BRAD</name>
<dbReference type="Pfam" id="PF08240">
    <property type="entry name" value="ADH_N"/>
    <property type="match status" value="1"/>
</dbReference>
<dbReference type="Gene3D" id="3.90.180.10">
    <property type="entry name" value="Medium-chain alcohol dehydrogenases, catalytic domain"/>
    <property type="match status" value="1"/>
</dbReference>
<dbReference type="InterPro" id="IPR036291">
    <property type="entry name" value="NAD(P)-bd_dom_sf"/>
</dbReference>
<evidence type="ECO:0000256" key="2">
    <source>
        <dbReference type="ARBA" id="ARBA00023002"/>
    </source>
</evidence>
<sequence length="329" mass="34877">MARAVRFYRHGGPDVLRIETIDVPPPATGEVQIRVKALGLNRAEALLRAGTYIERATFPSGLGLEAAGIVEAVGDDVTSFVPGDIVSIVPPLSMVRRPAYAELATFPAELIVKHPPELGFKKAAAVWMQYLTAYGALVDIARLGRGDIVAITAASSSVGIAAIQIANRVGATAVALTRTSAKLGALRDAGAAHVVASDEDDIRARLEAIAGSNGVRVVFDAVGGPAFEPLTAAMSPGGILIEYGGLSPEPTPFPLFNVLTKSLVLRGYLVHEIIRNPARLAQAKAFILDGLSDRTLQPVIARTFRFEDIVEAHRFLESNDQFGKIVVTI</sequence>
<dbReference type="Proteomes" id="UP000183174">
    <property type="component" value="Unassembled WGS sequence"/>
</dbReference>
<dbReference type="InterPro" id="IPR013149">
    <property type="entry name" value="ADH-like_C"/>
</dbReference>
<dbReference type="SMART" id="SM00829">
    <property type="entry name" value="PKS_ER"/>
    <property type="match status" value="1"/>
</dbReference>
<dbReference type="AlphaFoldDB" id="A0A1C3VST5"/>
<accession>A0A1C3VST5</accession>
<evidence type="ECO:0000313" key="5">
    <source>
        <dbReference type="Proteomes" id="UP000183174"/>
    </source>
</evidence>